<protein>
    <submittedName>
        <fullName evidence="2">Uncharacterized protein</fullName>
    </submittedName>
</protein>
<evidence type="ECO:0000256" key="1">
    <source>
        <dbReference type="SAM" id="MobiDB-lite"/>
    </source>
</evidence>
<evidence type="ECO:0000313" key="3">
    <source>
        <dbReference type="Proteomes" id="UP000799766"/>
    </source>
</evidence>
<dbReference type="Gene3D" id="3.90.190.10">
    <property type="entry name" value="Protein tyrosine phosphatase superfamily"/>
    <property type="match status" value="1"/>
</dbReference>
<dbReference type="AlphaFoldDB" id="A0A6A6NXF6"/>
<dbReference type="Proteomes" id="UP000799766">
    <property type="component" value="Unassembled WGS sequence"/>
</dbReference>
<dbReference type="OrthoDB" id="10252009at2759"/>
<keyword evidence="3" id="KW-1185">Reference proteome</keyword>
<proteinExistence type="predicted"/>
<dbReference type="GO" id="GO:0005737">
    <property type="term" value="C:cytoplasm"/>
    <property type="evidence" value="ECO:0007669"/>
    <property type="project" value="TreeGrafter"/>
</dbReference>
<dbReference type="GO" id="GO:0005654">
    <property type="term" value="C:nucleoplasm"/>
    <property type="evidence" value="ECO:0007669"/>
    <property type="project" value="TreeGrafter"/>
</dbReference>
<accession>A0A6A6NXF6</accession>
<dbReference type="GO" id="GO:1990444">
    <property type="term" value="F:F-box domain binding"/>
    <property type="evidence" value="ECO:0007669"/>
    <property type="project" value="TreeGrafter"/>
</dbReference>
<dbReference type="InterPro" id="IPR029021">
    <property type="entry name" value="Prot-tyrosine_phosphatase-like"/>
</dbReference>
<dbReference type="PANTHER" id="PTHR46588">
    <property type="entry name" value="SERINE/THREONINE/TYROSINE-INTERACTING PROTEIN"/>
    <property type="match status" value="1"/>
</dbReference>
<name>A0A6A6NXF6_9PEZI</name>
<dbReference type="SUPFAM" id="SSF52799">
    <property type="entry name" value="(Phosphotyrosine protein) phosphatases II"/>
    <property type="match status" value="1"/>
</dbReference>
<gene>
    <name evidence="2" type="ORF">BDY21DRAFT_348079</name>
</gene>
<organism evidence="2 3">
    <name type="scientific">Lineolata rhizophorae</name>
    <dbReference type="NCBI Taxonomy" id="578093"/>
    <lineage>
        <taxon>Eukaryota</taxon>
        <taxon>Fungi</taxon>
        <taxon>Dikarya</taxon>
        <taxon>Ascomycota</taxon>
        <taxon>Pezizomycotina</taxon>
        <taxon>Dothideomycetes</taxon>
        <taxon>Dothideomycetes incertae sedis</taxon>
        <taxon>Lineolatales</taxon>
        <taxon>Lineolataceae</taxon>
        <taxon>Lineolata</taxon>
    </lineage>
</organism>
<reference evidence="2" key="1">
    <citation type="journal article" date="2020" name="Stud. Mycol.">
        <title>101 Dothideomycetes genomes: a test case for predicting lifestyles and emergence of pathogens.</title>
        <authorList>
            <person name="Haridas S."/>
            <person name="Albert R."/>
            <person name="Binder M."/>
            <person name="Bloem J."/>
            <person name="Labutti K."/>
            <person name="Salamov A."/>
            <person name="Andreopoulos B."/>
            <person name="Baker S."/>
            <person name="Barry K."/>
            <person name="Bills G."/>
            <person name="Bluhm B."/>
            <person name="Cannon C."/>
            <person name="Castanera R."/>
            <person name="Culley D."/>
            <person name="Daum C."/>
            <person name="Ezra D."/>
            <person name="Gonzalez J."/>
            <person name="Henrissat B."/>
            <person name="Kuo A."/>
            <person name="Liang C."/>
            <person name="Lipzen A."/>
            <person name="Lutzoni F."/>
            <person name="Magnuson J."/>
            <person name="Mondo S."/>
            <person name="Nolan M."/>
            <person name="Ohm R."/>
            <person name="Pangilinan J."/>
            <person name="Park H.-J."/>
            <person name="Ramirez L."/>
            <person name="Alfaro M."/>
            <person name="Sun H."/>
            <person name="Tritt A."/>
            <person name="Yoshinaga Y."/>
            <person name="Zwiers L.-H."/>
            <person name="Turgeon B."/>
            <person name="Goodwin S."/>
            <person name="Spatafora J."/>
            <person name="Crous P."/>
            <person name="Grigoriev I."/>
        </authorList>
    </citation>
    <scope>NUCLEOTIDE SEQUENCE</scope>
    <source>
        <strain evidence="2">ATCC 16933</strain>
    </source>
</reference>
<dbReference type="InterPro" id="IPR052449">
    <property type="entry name" value="STYX-Interacting_Phosphatase"/>
</dbReference>
<dbReference type="PANTHER" id="PTHR46588:SF1">
    <property type="entry name" value="SERINE_THREONINE_TYROSINE-INTERACTING PROTEIN"/>
    <property type="match status" value="1"/>
</dbReference>
<evidence type="ECO:0000313" key="2">
    <source>
        <dbReference type="EMBL" id="KAF2456157.1"/>
    </source>
</evidence>
<feature type="region of interest" description="Disordered" evidence="1">
    <location>
        <begin position="159"/>
        <end position="193"/>
    </location>
</feature>
<sequence length="214" mass="23944">MDTIASLPEAARVINTHLWDVRRRYDSAWSFLDTVAQAGHCAGDVNYGAVAEEARLMPPMGKVLLFCESGNERCCTVAAGWLMQHVADVDFTRAMQIVASQRYCANFDDATRNMLRSFWDIIKARRAVLGEMVVKEWGQRLQEGGVDEGGEVKMELGVEPGHAVKSTKDGKPSAPVQKRKAHQTMDDQDMADDDLARFQDRNLNFEEDADMPFS</sequence>
<dbReference type="GO" id="GO:0062026">
    <property type="term" value="P:negative regulation of SCF-dependent proteasomal ubiquitin-dependent catabolic process"/>
    <property type="evidence" value="ECO:0007669"/>
    <property type="project" value="TreeGrafter"/>
</dbReference>
<dbReference type="EMBL" id="MU001684">
    <property type="protein sequence ID" value="KAF2456157.1"/>
    <property type="molecule type" value="Genomic_DNA"/>
</dbReference>
<dbReference type="GO" id="GO:0070372">
    <property type="term" value="P:regulation of ERK1 and ERK2 cascade"/>
    <property type="evidence" value="ECO:0007669"/>
    <property type="project" value="TreeGrafter"/>
</dbReference>